<name>A0A4S8K0Q8_MUSBA</name>
<dbReference type="EMBL" id="PYDT01000002">
    <property type="protein sequence ID" value="THU68281.1"/>
    <property type="molecule type" value="Genomic_DNA"/>
</dbReference>
<proteinExistence type="predicted"/>
<sequence length="83" mass="9472">MHVAALFAEMARLMRCPRWEMYDGDALTAFVVRLHVSAAFVFAVVMSASVDQLRHLQDDVKDGGVKSFDHMLQRNRCGFRKDV</sequence>
<gene>
    <name evidence="1" type="ORF">C4D60_Mb08t02250</name>
</gene>
<reference evidence="1 2" key="1">
    <citation type="journal article" date="2019" name="Nat. Plants">
        <title>Genome sequencing of Musa balbisiana reveals subgenome evolution and function divergence in polyploid bananas.</title>
        <authorList>
            <person name="Yao X."/>
        </authorList>
    </citation>
    <scope>NUCLEOTIDE SEQUENCE [LARGE SCALE GENOMIC DNA]</scope>
    <source>
        <strain evidence="2">cv. DH-PKW</strain>
        <tissue evidence="1">Leaves</tissue>
    </source>
</reference>
<evidence type="ECO:0000313" key="1">
    <source>
        <dbReference type="EMBL" id="THU68281.1"/>
    </source>
</evidence>
<protein>
    <submittedName>
        <fullName evidence="1">Uncharacterized protein</fullName>
    </submittedName>
</protein>
<accession>A0A4S8K0Q8</accession>
<dbReference type="Proteomes" id="UP000317650">
    <property type="component" value="Chromosome 8"/>
</dbReference>
<comment type="caution">
    <text evidence="1">The sequence shown here is derived from an EMBL/GenBank/DDBJ whole genome shotgun (WGS) entry which is preliminary data.</text>
</comment>
<organism evidence="1 2">
    <name type="scientific">Musa balbisiana</name>
    <name type="common">Banana</name>
    <dbReference type="NCBI Taxonomy" id="52838"/>
    <lineage>
        <taxon>Eukaryota</taxon>
        <taxon>Viridiplantae</taxon>
        <taxon>Streptophyta</taxon>
        <taxon>Embryophyta</taxon>
        <taxon>Tracheophyta</taxon>
        <taxon>Spermatophyta</taxon>
        <taxon>Magnoliopsida</taxon>
        <taxon>Liliopsida</taxon>
        <taxon>Zingiberales</taxon>
        <taxon>Musaceae</taxon>
        <taxon>Musa</taxon>
    </lineage>
</organism>
<dbReference type="AlphaFoldDB" id="A0A4S8K0Q8"/>
<keyword evidence="2" id="KW-1185">Reference proteome</keyword>
<evidence type="ECO:0000313" key="2">
    <source>
        <dbReference type="Proteomes" id="UP000317650"/>
    </source>
</evidence>